<evidence type="ECO:0000259" key="3">
    <source>
        <dbReference type="Pfam" id="PF20684"/>
    </source>
</evidence>
<name>A0AAN6EV83_EXODE</name>
<feature type="region of interest" description="Disordered" evidence="1">
    <location>
        <begin position="309"/>
        <end position="358"/>
    </location>
</feature>
<dbReference type="AlphaFoldDB" id="A0AAN6EV83"/>
<feature type="domain" description="Rhodopsin" evidence="3">
    <location>
        <begin position="42"/>
        <end position="276"/>
    </location>
</feature>
<reference evidence="4" key="1">
    <citation type="submission" date="2023-01" db="EMBL/GenBank/DDBJ databases">
        <title>Exophiala dermititidis isolated from Cystic Fibrosis Patient.</title>
        <authorList>
            <person name="Kurbessoian T."/>
            <person name="Crocker A."/>
            <person name="Murante D."/>
            <person name="Hogan D.A."/>
            <person name="Stajich J.E."/>
        </authorList>
    </citation>
    <scope>NUCLEOTIDE SEQUENCE</scope>
    <source>
        <strain evidence="4">Ex8</strain>
    </source>
</reference>
<keyword evidence="2" id="KW-0472">Membrane</keyword>
<feature type="transmembrane region" description="Helical" evidence="2">
    <location>
        <begin position="25"/>
        <end position="43"/>
    </location>
</feature>
<evidence type="ECO:0000256" key="1">
    <source>
        <dbReference type="SAM" id="MobiDB-lite"/>
    </source>
</evidence>
<feature type="transmembrane region" description="Helical" evidence="2">
    <location>
        <begin position="175"/>
        <end position="198"/>
    </location>
</feature>
<accession>A0AAN6EV83</accession>
<feature type="compositionally biased region" description="Low complexity" evidence="1">
    <location>
        <begin position="409"/>
        <end position="423"/>
    </location>
</feature>
<protein>
    <recommendedName>
        <fullName evidence="3">Rhodopsin domain-containing protein</fullName>
    </recommendedName>
</protein>
<dbReference type="InterPro" id="IPR049326">
    <property type="entry name" value="Rhodopsin_dom_fungi"/>
</dbReference>
<proteinExistence type="predicted"/>
<feature type="compositionally biased region" description="Polar residues" evidence="1">
    <location>
        <begin position="309"/>
        <end position="326"/>
    </location>
</feature>
<evidence type="ECO:0000256" key="2">
    <source>
        <dbReference type="SAM" id="Phobius"/>
    </source>
</evidence>
<feature type="region of interest" description="Disordered" evidence="1">
    <location>
        <begin position="398"/>
        <end position="424"/>
    </location>
</feature>
<gene>
    <name evidence="4" type="ORF">HRR80_004987</name>
</gene>
<organism evidence="4 5">
    <name type="scientific">Exophiala dermatitidis</name>
    <name type="common">Black yeast-like fungus</name>
    <name type="synonym">Wangiella dermatitidis</name>
    <dbReference type="NCBI Taxonomy" id="5970"/>
    <lineage>
        <taxon>Eukaryota</taxon>
        <taxon>Fungi</taxon>
        <taxon>Dikarya</taxon>
        <taxon>Ascomycota</taxon>
        <taxon>Pezizomycotina</taxon>
        <taxon>Eurotiomycetes</taxon>
        <taxon>Chaetothyriomycetidae</taxon>
        <taxon>Chaetothyriales</taxon>
        <taxon>Herpotrichiellaceae</taxon>
        <taxon>Exophiala</taxon>
    </lineage>
</organism>
<sequence>MAKPSILAARTPTISADQKGPVVDLVSWIAMTTMCLAVITVLVSKLVVLRKLVWRDGILVAAMLFSIGFTIAINKQVSHGLGSRRPTLSTDDYLGFQKAGYAWNILYIASLALGKSSTLLLLLTLAPSKRYRRPMLGVAIVVGLWALSSILGSAFQCELPQPYLITMGKCFDQHGFWTAIGIIDIVTDVLIVALPIYLVHNLQLPRHKKVAVCFAFSFRLAAVGCTSWRLATLGSFFDRRSNKDIPFDSWPPTVATILEVFFDVFSACVPHLRPFMDSIQAGYLSGMVQDGSGRFGYGNDSYLMGKTAQTHSKSRSQGRTQALTSHGGNGNNIDFGVKESSSDPYSRAGADGDSLDLPRQRPAVGVAIGQTYVKASSHRAVANAGKTAAVKTAKDDHVGRVTARPRSESIISDGAGSHGSDGSNAMIIKTTKEWTVTYEDA</sequence>
<keyword evidence="2" id="KW-1133">Transmembrane helix</keyword>
<feature type="transmembrane region" description="Helical" evidence="2">
    <location>
        <begin position="101"/>
        <end position="123"/>
    </location>
</feature>
<comment type="caution">
    <text evidence="4">The sequence shown here is derived from an EMBL/GenBank/DDBJ whole genome shotgun (WGS) entry which is preliminary data.</text>
</comment>
<dbReference type="PANTHER" id="PTHR38794">
    <property type="entry name" value="INTEGRAL MEMBRANE PROTEIN"/>
    <property type="match status" value="1"/>
</dbReference>
<keyword evidence="2" id="KW-0812">Transmembrane</keyword>
<feature type="transmembrane region" description="Helical" evidence="2">
    <location>
        <begin position="210"/>
        <end position="230"/>
    </location>
</feature>
<feature type="transmembrane region" description="Helical" evidence="2">
    <location>
        <begin position="135"/>
        <end position="155"/>
    </location>
</feature>
<dbReference type="PANTHER" id="PTHR38794:SF3">
    <property type="entry name" value="INTEGRAL MEMBRANE PROTEIN"/>
    <property type="match status" value="1"/>
</dbReference>
<dbReference type="Pfam" id="PF20684">
    <property type="entry name" value="Fung_rhodopsin"/>
    <property type="match status" value="1"/>
</dbReference>
<dbReference type="Proteomes" id="UP001161757">
    <property type="component" value="Unassembled WGS sequence"/>
</dbReference>
<evidence type="ECO:0000313" key="4">
    <source>
        <dbReference type="EMBL" id="KAJ8990926.1"/>
    </source>
</evidence>
<feature type="transmembrane region" description="Helical" evidence="2">
    <location>
        <begin position="52"/>
        <end position="73"/>
    </location>
</feature>
<dbReference type="EMBL" id="JAJGCB010000009">
    <property type="protein sequence ID" value="KAJ8990926.1"/>
    <property type="molecule type" value="Genomic_DNA"/>
</dbReference>
<evidence type="ECO:0000313" key="5">
    <source>
        <dbReference type="Proteomes" id="UP001161757"/>
    </source>
</evidence>